<sequence>MSTKTKLKLHLDDARREAHKGAARGLETAMEHLLGESRKEVPLEEGTLSRSGTAVVDESDLAGAVYYDTVYARRQHEELTWQHDAGRKAKYLEDPHARERNTMLAMVRAAIRQELQGSS</sequence>
<evidence type="ECO:0000313" key="1">
    <source>
        <dbReference type="EMBL" id="TQN26093.1"/>
    </source>
</evidence>
<accession>A0A543N2N6</accession>
<organism evidence="1 2">
    <name type="scientific">Haloactinospora alba</name>
    <dbReference type="NCBI Taxonomy" id="405555"/>
    <lineage>
        <taxon>Bacteria</taxon>
        <taxon>Bacillati</taxon>
        <taxon>Actinomycetota</taxon>
        <taxon>Actinomycetes</taxon>
        <taxon>Streptosporangiales</taxon>
        <taxon>Nocardiopsidaceae</taxon>
        <taxon>Haloactinospora</taxon>
    </lineage>
</organism>
<dbReference type="Proteomes" id="UP000317422">
    <property type="component" value="Unassembled WGS sequence"/>
</dbReference>
<dbReference type="RefSeq" id="WP_141926325.1">
    <property type="nucleotide sequence ID" value="NZ_VFQC01000004.1"/>
</dbReference>
<reference evidence="1 2" key="1">
    <citation type="submission" date="2019-06" db="EMBL/GenBank/DDBJ databases">
        <title>Sequencing the genomes of 1000 actinobacteria strains.</title>
        <authorList>
            <person name="Klenk H.-P."/>
        </authorList>
    </citation>
    <scope>NUCLEOTIDE SEQUENCE [LARGE SCALE GENOMIC DNA]</scope>
    <source>
        <strain evidence="1 2">DSM 45015</strain>
    </source>
</reference>
<dbReference type="AlphaFoldDB" id="A0A543N2N6"/>
<protein>
    <recommendedName>
        <fullName evidence="3">Minor capsid protein</fullName>
    </recommendedName>
</protein>
<gene>
    <name evidence="1" type="ORF">FHX37_4631</name>
</gene>
<keyword evidence="2" id="KW-1185">Reference proteome</keyword>
<evidence type="ECO:0008006" key="3">
    <source>
        <dbReference type="Google" id="ProtNLM"/>
    </source>
</evidence>
<name>A0A543N2N6_9ACTN</name>
<evidence type="ECO:0000313" key="2">
    <source>
        <dbReference type="Proteomes" id="UP000317422"/>
    </source>
</evidence>
<proteinExistence type="predicted"/>
<comment type="caution">
    <text evidence="1">The sequence shown here is derived from an EMBL/GenBank/DDBJ whole genome shotgun (WGS) entry which is preliminary data.</text>
</comment>
<dbReference type="EMBL" id="VFQC01000004">
    <property type="protein sequence ID" value="TQN26093.1"/>
    <property type="molecule type" value="Genomic_DNA"/>
</dbReference>
<dbReference type="OrthoDB" id="1954318at2"/>